<keyword evidence="3 8" id="KW-0808">Transferase</keyword>
<dbReference type="UniPathway" id="UPA00241">
    <property type="reaction ID" value="UER00356"/>
</dbReference>
<dbReference type="RefSeq" id="WP_014810350.1">
    <property type="nucleotide sequence ID" value="NC_018025.1"/>
</dbReference>
<dbReference type="HOGENOM" id="CLU_057180_0_0_7"/>
<dbReference type="InterPro" id="IPR027417">
    <property type="entry name" value="P-loop_NTPase"/>
</dbReference>
<comment type="catalytic activity">
    <reaction evidence="8">
        <text>3'-dephospho-CoA + ATP = ADP + CoA + H(+)</text>
        <dbReference type="Rhea" id="RHEA:18245"/>
        <dbReference type="ChEBI" id="CHEBI:15378"/>
        <dbReference type="ChEBI" id="CHEBI:30616"/>
        <dbReference type="ChEBI" id="CHEBI:57287"/>
        <dbReference type="ChEBI" id="CHEBI:57328"/>
        <dbReference type="ChEBI" id="CHEBI:456216"/>
        <dbReference type="EC" id="2.7.1.24"/>
    </reaction>
</comment>
<evidence type="ECO:0000256" key="6">
    <source>
        <dbReference type="ARBA" id="ARBA00022840"/>
    </source>
</evidence>
<dbReference type="FunFam" id="3.40.50.300:FF:000991">
    <property type="entry name" value="Dephospho-CoA kinase"/>
    <property type="match status" value="1"/>
</dbReference>
<dbReference type="GO" id="GO:0005737">
    <property type="term" value="C:cytoplasm"/>
    <property type="evidence" value="ECO:0007669"/>
    <property type="project" value="UniProtKB-SubCell"/>
</dbReference>
<keyword evidence="6 8" id="KW-0067">ATP-binding</keyword>
<evidence type="ECO:0000313" key="11">
    <source>
        <dbReference type="Proteomes" id="UP000006055"/>
    </source>
</evidence>
<dbReference type="Gene3D" id="3.40.50.300">
    <property type="entry name" value="P-loop containing nucleotide triphosphate hydrolases"/>
    <property type="match status" value="1"/>
</dbReference>
<comment type="pathway">
    <text evidence="8">Cofactor biosynthesis; coenzyme A biosynthesis; CoA from (R)-pantothenate: step 5/5.</text>
</comment>
<dbReference type="PANTHER" id="PTHR10695">
    <property type="entry name" value="DEPHOSPHO-COA KINASE-RELATED"/>
    <property type="match status" value="1"/>
</dbReference>
<dbReference type="AlphaFoldDB" id="I4C6L7"/>
<dbReference type="STRING" id="706587.Desti_2528"/>
<dbReference type="CDD" id="cd02022">
    <property type="entry name" value="DPCK"/>
    <property type="match status" value="1"/>
</dbReference>
<name>I4C6L7_DESTA</name>
<dbReference type="Pfam" id="PF01121">
    <property type="entry name" value="CoaE"/>
    <property type="match status" value="1"/>
</dbReference>
<gene>
    <name evidence="8" type="primary">coaE</name>
    <name evidence="10" type="ordered locus">Desti_2528</name>
</gene>
<evidence type="ECO:0000256" key="5">
    <source>
        <dbReference type="ARBA" id="ARBA00022777"/>
    </source>
</evidence>
<keyword evidence="5 8" id="KW-0418">Kinase</keyword>
<proteinExistence type="inferred from homology"/>
<accession>I4C6L7</accession>
<evidence type="ECO:0000256" key="7">
    <source>
        <dbReference type="ARBA" id="ARBA00022993"/>
    </source>
</evidence>
<comment type="function">
    <text evidence="8">Catalyzes the phosphorylation of the 3'-hydroxyl group of dephosphocoenzyme A to form coenzyme A.</text>
</comment>
<sequence length="204" mass="22635">MLVVGLTGGIASGKSTIAKMFTDKGIPLICADELARKAVEPGSSGLEEIERVFGNQVLDREGRLDREAMAEIVFRDPSARKRLESIIHPFVASEKERIIRELEALGHSMVLVDVPLLYESGWEGSFDLIVVAYVPRQLQAGRLVQRDKLSLDQAEARLAAQMDIEDKKKRADIVIDNTGDLEHTCRQVTAVLKKLEAVVIERES</sequence>
<comment type="similarity">
    <text evidence="1 8">Belongs to the CoaE family.</text>
</comment>
<feature type="binding site" evidence="8">
    <location>
        <begin position="11"/>
        <end position="16"/>
    </location>
    <ligand>
        <name>ATP</name>
        <dbReference type="ChEBI" id="CHEBI:30616"/>
    </ligand>
</feature>
<dbReference type="InterPro" id="IPR001977">
    <property type="entry name" value="Depp_CoAkinase"/>
</dbReference>
<evidence type="ECO:0000256" key="9">
    <source>
        <dbReference type="NCBIfam" id="TIGR00152"/>
    </source>
</evidence>
<dbReference type="NCBIfam" id="TIGR00152">
    <property type="entry name" value="dephospho-CoA kinase"/>
    <property type="match status" value="1"/>
</dbReference>
<evidence type="ECO:0000256" key="8">
    <source>
        <dbReference type="HAMAP-Rule" id="MF_00376"/>
    </source>
</evidence>
<comment type="subcellular location">
    <subcellularLocation>
        <location evidence="8">Cytoplasm</location>
    </subcellularLocation>
</comment>
<evidence type="ECO:0000256" key="4">
    <source>
        <dbReference type="ARBA" id="ARBA00022741"/>
    </source>
</evidence>
<dbReference type="KEGG" id="dti:Desti_2528"/>
<dbReference type="GO" id="GO:0005524">
    <property type="term" value="F:ATP binding"/>
    <property type="evidence" value="ECO:0007669"/>
    <property type="project" value="UniProtKB-UniRule"/>
</dbReference>
<dbReference type="GO" id="GO:0004140">
    <property type="term" value="F:dephospho-CoA kinase activity"/>
    <property type="evidence" value="ECO:0007669"/>
    <property type="project" value="UniProtKB-UniRule"/>
</dbReference>
<evidence type="ECO:0000313" key="10">
    <source>
        <dbReference type="EMBL" id="AFM25208.1"/>
    </source>
</evidence>
<organism evidence="10 11">
    <name type="scientific">Desulfomonile tiedjei (strain ATCC 49306 / DSM 6799 / DCB-1)</name>
    <dbReference type="NCBI Taxonomy" id="706587"/>
    <lineage>
        <taxon>Bacteria</taxon>
        <taxon>Pseudomonadati</taxon>
        <taxon>Thermodesulfobacteriota</taxon>
        <taxon>Desulfomonilia</taxon>
        <taxon>Desulfomonilales</taxon>
        <taxon>Desulfomonilaceae</taxon>
        <taxon>Desulfomonile</taxon>
    </lineage>
</organism>
<dbReference type="EC" id="2.7.1.24" evidence="8 9"/>
<dbReference type="HAMAP" id="MF_00376">
    <property type="entry name" value="Dephospho_CoA_kinase"/>
    <property type="match status" value="1"/>
</dbReference>
<dbReference type="eggNOG" id="COG0237">
    <property type="taxonomic scope" value="Bacteria"/>
</dbReference>
<protein>
    <recommendedName>
        <fullName evidence="8 9">Dephospho-CoA kinase</fullName>
        <ecNumber evidence="8 9">2.7.1.24</ecNumber>
    </recommendedName>
    <alternativeName>
        <fullName evidence="8">Dephosphocoenzyme A kinase</fullName>
    </alternativeName>
</protein>
<dbReference type="OrthoDB" id="9812943at2"/>
<keyword evidence="2 8" id="KW-0963">Cytoplasm</keyword>
<reference evidence="11" key="1">
    <citation type="submission" date="2012-06" db="EMBL/GenBank/DDBJ databases">
        <title>Complete sequence of chromosome of Desulfomonile tiedjei DSM 6799.</title>
        <authorList>
            <person name="Lucas S."/>
            <person name="Copeland A."/>
            <person name="Lapidus A."/>
            <person name="Glavina del Rio T."/>
            <person name="Dalin E."/>
            <person name="Tice H."/>
            <person name="Bruce D."/>
            <person name="Goodwin L."/>
            <person name="Pitluck S."/>
            <person name="Peters L."/>
            <person name="Ovchinnikova G."/>
            <person name="Zeytun A."/>
            <person name="Lu M."/>
            <person name="Kyrpides N."/>
            <person name="Mavromatis K."/>
            <person name="Ivanova N."/>
            <person name="Brettin T."/>
            <person name="Detter J.C."/>
            <person name="Han C."/>
            <person name="Larimer F."/>
            <person name="Land M."/>
            <person name="Hauser L."/>
            <person name="Markowitz V."/>
            <person name="Cheng J.-F."/>
            <person name="Hugenholtz P."/>
            <person name="Woyke T."/>
            <person name="Wu D."/>
            <person name="Spring S."/>
            <person name="Schroeder M."/>
            <person name="Brambilla E."/>
            <person name="Klenk H.-P."/>
            <person name="Eisen J.A."/>
        </authorList>
    </citation>
    <scope>NUCLEOTIDE SEQUENCE [LARGE SCALE GENOMIC DNA]</scope>
    <source>
        <strain evidence="11">ATCC 49306 / DSM 6799 / DCB-1</strain>
    </source>
</reference>
<dbReference type="Proteomes" id="UP000006055">
    <property type="component" value="Chromosome"/>
</dbReference>
<dbReference type="PATRIC" id="fig|706587.4.peg.2899"/>
<dbReference type="PROSITE" id="PS51219">
    <property type="entry name" value="DPCK"/>
    <property type="match status" value="1"/>
</dbReference>
<dbReference type="GO" id="GO:0015937">
    <property type="term" value="P:coenzyme A biosynthetic process"/>
    <property type="evidence" value="ECO:0007669"/>
    <property type="project" value="UniProtKB-UniRule"/>
</dbReference>
<evidence type="ECO:0000256" key="3">
    <source>
        <dbReference type="ARBA" id="ARBA00022679"/>
    </source>
</evidence>
<dbReference type="EMBL" id="CP003360">
    <property type="protein sequence ID" value="AFM25208.1"/>
    <property type="molecule type" value="Genomic_DNA"/>
</dbReference>
<keyword evidence="11" id="KW-1185">Reference proteome</keyword>
<dbReference type="PANTHER" id="PTHR10695:SF46">
    <property type="entry name" value="BIFUNCTIONAL COENZYME A SYNTHASE-RELATED"/>
    <property type="match status" value="1"/>
</dbReference>
<evidence type="ECO:0000256" key="2">
    <source>
        <dbReference type="ARBA" id="ARBA00022490"/>
    </source>
</evidence>
<keyword evidence="7 8" id="KW-0173">Coenzyme A biosynthesis</keyword>
<evidence type="ECO:0000256" key="1">
    <source>
        <dbReference type="ARBA" id="ARBA00009018"/>
    </source>
</evidence>
<keyword evidence="4 8" id="KW-0547">Nucleotide-binding</keyword>
<dbReference type="SUPFAM" id="SSF52540">
    <property type="entry name" value="P-loop containing nucleoside triphosphate hydrolases"/>
    <property type="match status" value="1"/>
</dbReference>